<comment type="caution">
    <text evidence="1">The sequence shown here is derived from an EMBL/GenBank/DDBJ whole genome shotgun (WGS) entry which is preliminary data.</text>
</comment>
<proteinExistence type="predicted"/>
<reference evidence="1" key="1">
    <citation type="submission" date="2021-06" db="EMBL/GenBank/DDBJ databases">
        <authorList>
            <person name="Hodson N. C."/>
            <person name="Mongue J. A."/>
            <person name="Jaron S. K."/>
        </authorList>
    </citation>
    <scope>NUCLEOTIDE SEQUENCE</scope>
</reference>
<evidence type="ECO:0000313" key="1">
    <source>
        <dbReference type="EMBL" id="CAG7662432.1"/>
    </source>
</evidence>
<keyword evidence="2" id="KW-1185">Reference proteome</keyword>
<evidence type="ECO:0000313" key="2">
    <source>
        <dbReference type="Proteomes" id="UP000708208"/>
    </source>
</evidence>
<organism evidence="1 2">
    <name type="scientific">Allacma fusca</name>
    <dbReference type="NCBI Taxonomy" id="39272"/>
    <lineage>
        <taxon>Eukaryota</taxon>
        <taxon>Metazoa</taxon>
        <taxon>Ecdysozoa</taxon>
        <taxon>Arthropoda</taxon>
        <taxon>Hexapoda</taxon>
        <taxon>Collembola</taxon>
        <taxon>Symphypleona</taxon>
        <taxon>Sminthuridae</taxon>
        <taxon>Allacma</taxon>
    </lineage>
</organism>
<protein>
    <submittedName>
        <fullName evidence="1">Uncharacterized protein</fullName>
    </submittedName>
</protein>
<dbReference type="Proteomes" id="UP000708208">
    <property type="component" value="Unassembled WGS sequence"/>
</dbReference>
<sequence length="146" mass="16963">MNVDLQIAILSGGTPQRFRTNGRRHELPAYLRLWTLDDSKRPFVFVRIQFDIDSFTFVSLFFKYLFTVIQRDSKRSRVLADKKLTKGNVRSWCKGTYQTNYISLMDMCISTTWKCSSSSVTVTSSDSNGEYPQGVYYGRTCWCFVN</sequence>
<name>A0A8J2NRX6_9HEXA</name>
<accession>A0A8J2NRX6</accession>
<dbReference type="AlphaFoldDB" id="A0A8J2NRX6"/>
<dbReference type="EMBL" id="CAJVCH010008080">
    <property type="protein sequence ID" value="CAG7662432.1"/>
    <property type="molecule type" value="Genomic_DNA"/>
</dbReference>
<gene>
    <name evidence="1" type="ORF">AFUS01_LOCUS1450</name>
</gene>